<keyword evidence="3" id="KW-1185">Reference proteome</keyword>
<dbReference type="EMBL" id="CP034159">
    <property type="protein sequence ID" value="AZI34453.1"/>
    <property type="molecule type" value="Genomic_DNA"/>
</dbReference>
<dbReference type="Proteomes" id="UP000270185">
    <property type="component" value="Chromosome"/>
</dbReference>
<evidence type="ECO:0000256" key="1">
    <source>
        <dbReference type="SAM" id="MobiDB-lite"/>
    </source>
</evidence>
<evidence type="ECO:0000313" key="3">
    <source>
        <dbReference type="Proteomes" id="UP000270185"/>
    </source>
</evidence>
<protein>
    <submittedName>
        <fullName evidence="2">DUF4280 domain-containing protein</fullName>
    </submittedName>
</protein>
<dbReference type="AlphaFoldDB" id="A0A3G8XPG9"/>
<dbReference type="OrthoDB" id="1215716at2"/>
<feature type="compositionally biased region" description="Basic and acidic residues" evidence="1">
    <location>
        <begin position="27"/>
        <end position="52"/>
    </location>
</feature>
<name>A0A3G8XPG9_9FLAO</name>
<sequence>MGYDGGGALSSNEDLDSEEPNAAQNPEEGKSCENEEEKEKKESGSQSSEHDGKYFVIPKGKAMCDKGTTFPNFKVTSHQKHYWNDAEGQADYLAVTEDDLTFNPPAAPFGSCSVKNGNPCTFAPAGKWQKPYKKVKVMGKSCLTEASELMCIIGGKITVLKHGQQSEAGKSNVKKASAKEQHVYNPLVYFEEFQEEINGNEAEVW</sequence>
<feature type="region of interest" description="Disordered" evidence="1">
    <location>
        <begin position="1"/>
        <end position="52"/>
    </location>
</feature>
<dbReference type="InterPro" id="IPR025460">
    <property type="entry name" value="DUF4280"/>
</dbReference>
<dbReference type="KEGG" id="ccas:EIB73_08125"/>
<dbReference type="Pfam" id="PF14107">
    <property type="entry name" value="DUF4280"/>
    <property type="match status" value="1"/>
</dbReference>
<gene>
    <name evidence="2" type="ORF">EIB73_08125</name>
</gene>
<proteinExistence type="predicted"/>
<reference evidence="3" key="1">
    <citation type="submission" date="2018-11" db="EMBL/GenBank/DDBJ databases">
        <title>Proposal to divide the Flavobacteriaceae and reorganize its genera based on Amino Acid Identity values calculated from whole genome sequences.</title>
        <authorList>
            <person name="Nicholson A.C."/>
            <person name="Gulvik C.A."/>
            <person name="Whitney A.M."/>
            <person name="Humrighouse B.W."/>
            <person name="Bell M."/>
            <person name="Holmes B."/>
            <person name="Steigerwalt A.G."/>
            <person name="Villarma A."/>
            <person name="Sheth M."/>
            <person name="Batra D."/>
            <person name="Pryor J."/>
            <person name="Bernardet J.-F."/>
            <person name="Hugo C."/>
            <person name="Kampfer P."/>
            <person name="Newman J.D."/>
            <person name="McQuiston J.R."/>
        </authorList>
    </citation>
    <scope>NUCLEOTIDE SEQUENCE [LARGE SCALE GENOMIC DNA]</scope>
    <source>
        <strain evidence="3">G0081</strain>
    </source>
</reference>
<evidence type="ECO:0000313" key="2">
    <source>
        <dbReference type="EMBL" id="AZI34453.1"/>
    </source>
</evidence>
<accession>A0A3G8XPG9</accession>
<organism evidence="2 3">
    <name type="scientific">Kaistella carnis</name>
    <dbReference type="NCBI Taxonomy" id="1241979"/>
    <lineage>
        <taxon>Bacteria</taxon>
        <taxon>Pseudomonadati</taxon>
        <taxon>Bacteroidota</taxon>
        <taxon>Flavobacteriia</taxon>
        <taxon>Flavobacteriales</taxon>
        <taxon>Weeksellaceae</taxon>
        <taxon>Chryseobacterium group</taxon>
        <taxon>Kaistella</taxon>
    </lineage>
</organism>